<evidence type="ECO:0000256" key="2">
    <source>
        <dbReference type="ARBA" id="ARBA00022801"/>
    </source>
</evidence>
<dbReference type="PANTHER" id="PTHR32227">
    <property type="entry name" value="GLUCAN ENDO-1,3-BETA-GLUCOSIDASE BG1-RELATED-RELATED"/>
    <property type="match status" value="1"/>
</dbReference>
<evidence type="ECO:0000256" key="5">
    <source>
        <dbReference type="SAM" id="SignalP"/>
    </source>
</evidence>
<protein>
    <submittedName>
        <fullName evidence="6">OLC1v1021783C1</fullName>
    </submittedName>
</protein>
<dbReference type="GO" id="GO:0004553">
    <property type="term" value="F:hydrolase activity, hydrolyzing O-glycosyl compounds"/>
    <property type="evidence" value="ECO:0007669"/>
    <property type="project" value="InterPro"/>
</dbReference>
<dbReference type="Gene3D" id="3.20.20.80">
    <property type="entry name" value="Glycosidases"/>
    <property type="match status" value="1"/>
</dbReference>
<evidence type="ECO:0000313" key="7">
    <source>
        <dbReference type="Proteomes" id="UP001161247"/>
    </source>
</evidence>
<accession>A0AAV1BZ05</accession>
<proteinExistence type="inferred from homology"/>
<dbReference type="Pfam" id="PF00332">
    <property type="entry name" value="Glyco_hydro_17"/>
    <property type="match status" value="1"/>
</dbReference>
<feature type="signal peptide" evidence="5">
    <location>
        <begin position="1"/>
        <end position="25"/>
    </location>
</feature>
<dbReference type="SUPFAM" id="SSF51445">
    <property type="entry name" value="(Trans)glycosidases"/>
    <property type="match status" value="1"/>
</dbReference>
<dbReference type="GO" id="GO:0005975">
    <property type="term" value="P:carbohydrate metabolic process"/>
    <property type="evidence" value="ECO:0007669"/>
    <property type="project" value="InterPro"/>
</dbReference>
<dbReference type="FunFam" id="3.20.20.80:FF:000010">
    <property type="entry name" value="glucan endo-1,3-beta-glucosidase, basic"/>
    <property type="match status" value="1"/>
</dbReference>
<keyword evidence="7" id="KW-1185">Reference proteome</keyword>
<evidence type="ECO:0000256" key="1">
    <source>
        <dbReference type="ARBA" id="ARBA00008773"/>
    </source>
</evidence>
<evidence type="ECO:0000313" key="6">
    <source>
        <dbReference type="EMBL" id="CAI9087654.1"/>
    </source>
</evidence>
<gene>
    <name evidence="6" type="ORF">OLC1_LOCUS418</name>
</gene>
<keyword evidence="3" id="KW-0326">Glycosidase</keyword>
<dbReference type="InterPro" id="IPR044965">
    <property type="entry name" value="Glyco_hydro_17_plant"/>
</dbReference>
<keyword evidence="2" id="KW-0378">Hydrolase</keyword>
<dbReference type="InterPro" id="IPR017853">
    <property type="entry name" value="GH"/>
</dbReference>
<evidence type="ECO:0000256" key="3">
    <source>
        <dbReference type="ARBA" id="ARBA00023295"/>
    </source>
</evidence>
<dbReference type="AlphaFoldDB" id="A0AAV1BZ05"/>
<comment type="similarity">
    <text evidence="1 4">Belongs to the glycosyl hydrolase 17 family.</text>
</comment>
<feature type="chain" id="PRO_5043920135" evidence="5">
    <location>
        <begin position="26"/>
        <end position="346"/>
    </location>
</feature>
<name>A0AAV1BZ05_OLDCO</name>
<keyword evidence="5" id="KW-0732">Signal</keyword>
<dbReference type="Proteomes" id="UP001161247">
    <property type="component" value="Chromosome 1"/>
</dbReference>
<dbReference type="EMBL" id="OX459118">
    <property type="protein sequence ID" value="CAI9087654.1"/>
    <property type="molecule type" value="Genomic_DNA"/>
</dbReference>
<reference evidence="6" key="1">
    <citation type="submission" date="2023-03" db="EMBL/GenBank/DDBJ databases">
        <authorList>
            <person name="Julca I."/>
        </authorList>
    </citation>
    <scope>NUCLEOTIDE SEQUENCE</scope>
</reference>
<sequence>MASLAISPLLMIIMAMAISILKLRAAPDEGYDIGVNYGMLGDNLPPAHEVVQLFKQYGITKMRLFDPNHDALEALRGSKLLLSLGVRNEDIPSIGSSPDAAYQWYAAHIQPYQNDILWAYITVGNKINLFSQDPISTNLVPAMKNLRTVLNNNGLPNLFVTTVLAAEVLGVSNPPSAGDFAPAVKPIMLDILTFLSTTNAPLMVNLYPYLAYAGDPVHISLDYALFNASEPPVVDGALKYYNLLDAMTDAFTYAIERQGIMNVGLTVAESGWPSAGNGQITTPELAQMYNRNFVNHILSRLGTPKRPGAYVDAFIFAIFNENQKPPGVEQNWGLYYPNMNRVYPLF</sequence>
<organism evidence="6 7">
    <name type="scientific">Oldenlandia corymbosa var. corymbosa</name>
    <dbReference type="NCBI Taxonomy" id="529605"/>
    <lineage>
        <taxon>Eukaryota</taxon>
        <taxon>Viridiplantae</taxon>
        <taxon>Streptophyta</taxon>
        <taxon>Embryophyta</taxon>
        <taxon>Tracheophyta</taxon>
        <taxon>Spermatophyta</taxon>
        <taxon>Magnoliopsida</taxon>
        <taxon>eudicotyledons</taxon>
        <taxon>Gunneridae</taxon>
        <taxon>Pentapetalae</taxon>
        <taxon>asterids</taxon>
        <taxon>lamiids</taxon>
        <taxon>Gentianales</taxon>
        <taxon>Rubiaceae</taxon>
        <taxon>Rubioideae</taxon>
        <taxon>Spermacoceae</taxon>
        <taxon>Hedyotis-Oldenlandia complex</taxon>
        <taxon>Oldenlandia</taxon>
    </lineage>
</organism>
<evidence type="ECO:0000256" key="4">
    <source>
        <dbReference type="RuleBase" id="RU004335"/>
    </source>
</evidence>
<dbReference type="InterPro" id="IPR000490">
    <property type="entry name" value="Glyco_hydro_17"/>
</dbReference>